<keyword evidence="1" id="KW-0282">Flagellum</keyword>
<dbReference type="AlphaFoldDB" id="M0LFP2"/>
<dbReference type="GO" id="GO:0005198">
    <property type="term" value="F:structural molecule activity"/>
    <property type="evidence" value="ECO:0007669"/>
    <property type="project" value="InterPro"/>
</dbReference>
<evidence type="ECO:0000313" key="1">
    <source>
        <dbReference type="EMBL" id="EMA32402.1"/>
    </source>
</evidence>
<dbReference type="EMBL" id="AOMA01000146">
    <property type="protein sequence ID" value="EMA32402.1"/>
    <property type="molecule type" value="Genomic_DNA"/>
</dbReference>
<name>M0LFP2_9EURY</name>
<organism evidence="1 2">
    <name type="scientific">Halobiforma nitratireducens JCM 10879</name>
    <dbReference type="NCBI Taxonomy" id="1227454"/>
    <lineage>
        <taxon>Archaea</taxon>
        <taxon>Methanobacteriati</taxon>
        <taxon>Methanobacteriota</taxon>
        <taxon>Stenosarchaea group</taxon>
        <taxon>Halobacteria</taxon>
        <taxon>Halobacteriales</taxon>
        <taxon>Natrialbaceae</taxon>
        <taxon>Halobiforma</taxon>
    </lineage>
</organism>
<dbReference type="STRING" id="1227454.C446_14859"/>
<accession>M0LFP2</accession>
<gene>
    <name evidence="1" type="ORF">C446_14859</name>
</gene>
<protein>
    <submittedName>
        <fullName evidence="1">Flagellin</fullName>
    </submittedName>
</protein>
<sequence length="165" mass="17881">MLIAFLIAASVIFPTVFTAGSETGDAFAAQADQTRDQLNTEIGIESVEQEDTDDDGNGDETVVTAENTGTLALDLRDTDLLLNGQFVDPDDLETVVIDHQPDGEEERLEDTAIWRPGTDLEVTIDEDNDTLETEYGFTHDDLERVKLVTETGVSDAKAVAESEGS</sequence>
<dbReference type="GO" id="GO:0097588">
    <property type="term" value="P:archaeal or bacterial-type flagellum-dependent cell motility"/>
    <property type="evidence" value="ECO:0007669"/>
    <property type="project" value="InterPro"/>
</dbReference>
<reference evidence="1 2" key="1">
    <citation type="journal article" date="2014" name="PLoS Genet.">
        <title>Phylogenetically driven sequencing of extremely halophilic archaea reveals strategies for static and dynamic osmo-response.</title>
        <authorList>
            <person name="Becker E.A."/>
            <person name="Seitzer P.M."/>
            <person name="Tritt A."/>
            <person name="Larsen D."/>
            <person name="Krusor M."/>
            <person name="Yao A.I."/>
            <person name="Wu D."/>
            <person name="Madern D."/>
            <person name="Eisen J.A."/>
            <person name="Darling A.E."/>
            <person name="Facciotti M.T."/>
        </authorList>
    </citation>
    <scope>NUCLEOTIDE SEQUENCE [LARGE SCALE GENOMIC DNA]</scope>
    <source>
        <strain evidence="1 2">JCM 10879</strain>
    </source>
</reference>
<dbReference type="Proteomes" id="UP000011607">
    <property type="component" value="Unassembled WGS sequence"/>
</dbReference>
<dbReference type="eggNOG" id="arCOG01824">
    <property type="taxonomic scope" value="Archaea"/>
</dbReference>
<proteinExistence type="predicted"/>
<dbReference type="InterPro" id="IPR002774">
    <property type="entry name" value="Flagellin_arc-type"/>
</dbReference>
<keyword evidence="1" id="KW-0969">Cilium</keyword>
<evidence type="ECO:0000313" key="2">
    <source>
        <dbReference type="Proteomes" id="UP000011607"/>
    </source>
</evidence>
<keyword evidence="2" id="KW-1185">Reference proteome</keyword>
<keyword evidence="1" id="KW-0966">Cell projection</keyword>
<comment type="caution">
    <text evidence="1">The sequence shown here is derived from an EMBL/GenBank/DDBJ whole genome shotgun (WGS) entry which is preliminary data.</text>
</comment>
<dbReference type="PATRIC" id="fig|1227454.3.peg.3048"/>
<dbReference type="Pfam" id="PF01917">
    <property type="entry name" value="Flagellin_arch-type"/>
    <property type="match status" value="1"/>
</dbReference>